<keyword evidence="1" id="KW-1133">Transmembrane helix</keyword>
<feature type="transmembrane region" description="Helical" evidence="1">
    <location>
        <begin position="25"/>
        <end position="46"/>
    </location>
</feature>
<evidence type="ECO:0000313" key="3">
    <source>
        <dbReference type="Proteomes" id="UP000075816"/>
    </source>
</evidence>
<evidence type="ECO:0000313" key="2">
    <source>
        <dbReference type="EMBL" id="KYL05280.1"/>
    </source>
</evidence>
<protein>
    <submittedName>
        <fullName evidence="2">Uncharacterized protein</fullName>
    </submittedName>
</protein>
<sequence>MLEKLYIILYKLNFKKYSKYKLSSFFYITNCILLTLVVIFGFLNIYIKFFSILQYFCLSLQCICFFLQIYANNKWDKTEIQLWNKLQFDFNYIEFINELLEKNGFEKTDRKYAYWYILSGNDNKLTKDEIKTYFMHFANHFHTVKWEYKHGPL</sequence>
<feature type="transmembrane region" description="Helical" evidence="1">
    <location>
        <begin position="52"/>
        <end position="71"/>
    </location>
</feature>
<keyword evidence="1" id="KW-0472">Membrane</keyword>
<accession>A0A162J7J9</accession>
<reference evidence="2 3" key="1">
    <citation type="submission" date="2016-03" db="EMBL/GenBank/DDBJ databases">
        <title>Comparative genomics of human isolates of Fusobacterium necrophorum.</title>
        <authorList>
            <person name="Jensen A."/>
            <person name="Bank S."/>
            <person name="Andersen P.S."/>
            <person name="Kristensen L.H."/>
            <person name="Prag J."/>
        </authorList>
    </citation>
    <scope>NUCLEOTIDE SEQUENCE [LARGE SCALE GENOMIC DNA]</scope>
    <source>
        <strain evidence="2 3">LS_1264</strain>
    </source>
</reference>
<comment type="caution">
    <text evidence="2">The sequence shown here is derived from an EMBL/GenBank/DDBJ whole genome shotgun (WGS) entry which is preliminary data.</text>
</comment>
<evidence type="ECO:0000256" key="1">
    <source>
        <dbReference type="SAM" id="Phobius"/>
    </source>
</evidence>
<proteinExistence type="predicted"/>
<dbReference type="RefSeq" id="WP_062680806.1">
    <property type="nucleotide sequence ID" value="NZ_CAXOUF010000029.1"/>
</dbReference>
<gene>
    <name evidence="2" type="ORF">A2J07_00665</name>
</gene>
<dbReference type="Proteomes" id="UP000075816">
    <property type="component" value="Unassembled WGS sequence"/>
</dbReference>
<organism evidence="2 3">
    <name type="scientific">Fusobacterium necrophorum subsp. funduliforme</name>
    <dbReference type="NCBI Taxonomy" id="143387"/>
    <lineage>
        <taxon>Bacteria</taxon>
        <taxon>Fusobacteriati</taxon>
        <taxon>Fusobacteriota</taxon>
        <taxon>Fusobacteriia</taxon>
        <taxon>Fusobacteriales</taxon>
        <taxon>Fusobacteriaceae</taxon>
        <taxon>Fusobacterium</taxon>
    </lineage>
</organism>
<keyword evidence="1" id="KW-0812">Transmembrane</keyword>
<dbReference type="AlphaFoldDB" id="A0A162J7J9"/>
<name>A0A162J7J9_9FUSO</name>
<dbReference type="EMBL" id="LVEA01000001">
    <property type="protein sequence ID" value="KYL05280.1"/>
    <property type="molecule type" value="Genomic_DNA"/>
</dbReference>